<reference evidence="1 2" key="1">
    <citation type="submission" date="2023-02" db="EMBL/GenBank/DDBJ databases">
        <title>LHISI_Scaffold_Assembly.</title>
        <authorList>
            <person name="Stuart O.P."/>
            <person name="Cleave R."/>
            <person name="Magrath M.J.L."/>
            <person name="Mikheyev A.S."/>
        </authorList>
    </citation>
    <scope>NUCLEOTIDE SEQUENCE [LARGE SCALE GENOMIC DNA]</scope>
    <source>
        <strain evidence="1">Daus_M_001</strain>
        <tissue evidence="1">Leg muscle</tissue>
    </source>
</reference>
<evidence type="ECO:0000313" key="2">
    <source>
        <dbReference type="Proteomes" id="UP001159363"/>
    </source>
</evidence>
<comment type="caution">
    <text evidence="1">The sequence shown here is derived from an EMBL/GenBank/DDBJ whole genome shotgun (WGS) entry which is preliminary data.</text>
</comment>
<sequence length="595" mass="66574">MSRWLQEVDKELCSDPVDCNEDIAIYSDHSTSEQYDGDTINNTNAETVSNLIMNDEIIPIILKWTNVKCGRQRTTKDNANVTDIHDLDMTELKAIICYFIQQFSNLTTSPLKHLFEIFLANLQFDNPDDRKEHKNIRLAAPIGENFEKFSRVEGSALFSFTKDIILVSYIPKKRNVVLLVSSMHHNSAIDEEMQKSEIITYYSGTKGGIDALDEKLPIILLGIKHKTCIRKYMGIPVETVASNSNEEKLKTKTCHACDPKKKMKTSNVWYLCKKNLCLKRTKKVCLNCAEEAILNDEGVGVELRKGQGKNKEAGQDVHSGKLSGRMGEVKWTFGQGSVKGERLAVHSMLSAVMGKGGRHWPVTPQGGRFPDVRGGVPVTWYCSQAGYHNGSGEVSDSTFVAYTLCLLVGCSVVRCWVSNLPVMGIRLMPSKALKCSQPQDESQPEVRLNPGQVRVSDSCGRVLFAVLVNQVGALDLVNPGPIICVEGTHNKFGYESILCDHVHTYMLIVFPWEDGIFQHDNAPHGSTPDRRTTCPVVLIRRHPQPPTPQHTLQLLWDTLQTAWLQIAVETYQYLTESLPAHLDPVHAVKGSYSEY</sequence>
<dbReference type="EMBL" id="JARBHB010000004">
    <property type="protein sequence ID" value="KAJ8884995.1"/>
    <property type="molecule type" value="Genomic_DNA"/>
</dbReference>
<protein>
    <recommendedName>
        <fullName evidence="3">PiggyBac transposable element-derived protein domain-containing protein</fullName>
    </recommendedName>
</protein>
<gene>
    <name evidence="1" type="ORF">PR048_011191</name>
</gene>
<dbReference type="InterPro" id="IPR036397">
    <property type="entry name" value="RNaseH_sf"/>
</dbReference>
<name>A0ABQ9HLE2_9NEOP</name>
<keyword evidence="2" id="KW-1185">Reference proteome</keyword>
<dbReference type="Proteomes" id="UP001159363">
    <property type="component" value="Chromosome X"/>
</dbReference>
<organism evidence="1 2">
    <name type="scientific">Dryococelus australis</name>
    <dbReference type="NCBI Taxonomy" id="614101"/>
    <lineage>
        <taxon>Eukaryota</taxon>
        <taxon>Metazoa</taxon>
        <taxon>Ecdysozoa</taxon>
        <taxon>Arthropoda</taxon>
        <taxon>Hexapoda</taxon>
        <taxon>Insecta</taxon>
        <taxon>Pterygota</taxon>
        <taxon>Neoptera</taxon>
        <taxon>Polyneoptera</taxon>
        <taxon>Phasmatodea</taxon>
        <taxon>Verophasmatodea</taxon>
        <taxon>Anareolatae</taxon>
        <taxon>Phasmatidae</taxon>
        <taxon>Eurycanthinae</taxon>
        <taxon>Dryococelus</taxon>
    </lineage>
</organism>
<proteinExistence type="predicted"/>
<accession>A0ABQ9HLE2</accession>
<evidence type="ECO:0000313" key="1">
    <source>
        <dbReference type="EMBL" id="KAJ8884995.1"/>
    </source>
</evidence>
<dbReference type="Gene3D" id="3.30.420.10">
    <property type="entry name" value="Ribonuclease H-like superfamily/Ribonuclease H"/>
    <property type="match status" value="1"/>
</dbReference>
<evidence type="ECO:0008006" key="3">
    <source>
        <dbReference type="Google" id="ProtNLM"/>
    </source>
</evidence>